<accession>A0A1M6FCZ6</accession>
<evidence type="ECO:0000313" key="9">
    <source>
        <dbReference type="EMBL" id="SHI95537.1"/>
    </source>
</evidence>
<protein>
    <recommendedName>
        <fullName evidence="7">NH(3)-dependent NAD(+) synthetase</fullName>
        <ecNumber evidence="7">6.3.1.5</ecNumber>
    </recommendedName>
</protein>
<evidence type="ECO:0000256" key="3">
    <source>
        <dbReference type="ARBA" id="ARBA00022741"/>
    </source>
</evidence>
<dbReference type="CDD" id="cd00553">
    <property type="entry name" value="NAD_synthase"/>
    <property type="match status" value="1"/>
</dbReference>
<dbReference type="SUPFAM" id="SSF52402">
    <property type="entry name" value="Adenine nucleotide alpha hydrolases-like"/>
    <property type="match status" value="1"/>
</dbReference>
<keyword evidence="2 6" id="KW-0436">Ligase</keyword>
<dbReference type="InterPro" id="IPR022310">
    <property type="entry name" value="NAD/GMP_synthase"/>
</dbReference>
<comment type="pathway">
    <text evidence="1">Cofactor biosynthesis; NAD(+) biosynthesis.</text>
</comment>
<dbReference type="PANTHER" id="PTHR23090:SF9">
    <property type="entry name" value="GLUTAMINE-DEPENDENT NAD(+) SYNTHETASE"/>
    <property type="match status" value="1"/>
</dbReference>
<dbReference type="Pfam" id="PF02540">
    <property type="entry name" value="NAD_synthase"/>
    <property type="match status" value="1"/>
</dbReference>
<evidence type="ECO:0000256" key="4">
    <source>
        <dbReference type="ARBA" id="ARBA00022840"/>
    </source>
</evidence>
<dbReference type="eggNOG" id="COG0171">
    <property type="taxonomic scope" value="Bacteria"/>
</dbReference>
<comment type="catalytic activity">
    <reaction evidence="7">
        <text>deamido-NAD(+) + NH4(+) + ATP = AMP + diphosphate + NAD(+) + H(+)</text>
        <dbReference type="Rhea" id="RHEA:21188"/>
        <dbReference type="ChEBI" id="CHEBI:15378"/>
        <dbReference type="ChEBI" id="CHEBI:28938"/>
        <dbReference type="ChEBI" id="CHEBI:30616"/>
        <dbReference type="ChEBI" id="CHEBI:33019"/>
        <dbReference type="ChEBI" id="CHEBI:57540"/>
        <dbReference type="ChEBI" id="CHEBI:58437"/>
        <dbReference type="ChEBI" id="CHEBI:456215"/>
        <dbReference type="EC" id="6.3.1.5"/>
    </reaction>
</comment>
<evidence type="ECO:0000256" key="2">
    <source>
        <dbReference type="ARBA" id="ARBA00022598"/>
    </source>
</evidence>
<dbReference type="Gene3D" id="3.40.50.620">
    <property type="entry name" value="HUPs"/>
    <property type="match status" value="1"/>
</dbReference>
<feature type="domain" description="NAD/GMP synthase" evidence="8">
    <location>
        <begin position="6"/>
        <end position="248"/>
    </location>
</feature>
<evidence type="ECO:0000256" key="7">
    <source>
        <dbReference type="RuleBase" id="RU003812"/>
    </source>
</evidence>
<dbReference type="PANTHER" id="PTHR23090">
    <property type="entry name" value="NH 3 /GLUTAMINE-DEPENDENT NAD + SYNTHETASE"/>
    <property type="match status" value="1"/>
</dbReference>
<keyword evidence="4 6" id="KW-0067">ATP-binding</keyword>
<gene>
    <name evidence="9" type="ORF">SAMN05216261_2324</name>
</gene>
<dbReference type="GO" id="GO:0008795">
    <property type="term" value="F:NAD+ synthase activity"/>
    <property type="evidence" value="ECO:0007669"/>
    <property type="project" value="UniProtKB-EC"/>
</dbReference>
<organism evidence="9 10">
    <name type="scientific">Algibacter luteus</name>
    <dbReference type="NCBI Taxonomy" id="1178825"/>
    <lineage>
        <taxon>Bacteria</taxon>
        <taxon>Pseudomonadati</taxon>
        <taxon>Bacteroidota</taxon>
        <taxon>Flavobacteriia</taxon>
        <taxon>Flavobacteriales</taxon>
        <taxon>Flavobacteriaceae</taxon>
        <taxon>Algibacter</taxon>
    </lineage>
</organism>
<dbReference type="NCBIfam" id="TIGR00552">
    <property type="entry name" value="nadE"/>
    <property type="match status" value="1"/>
</dbReference>
<keyword evidence="3 6" id="KW-0547">Nucleotide-binding</keyword>
<sequence length="262" mass="29182">MQTEKIVNHIVNWLKEYATNAGVNGFVVGVSGGIDSAVTSTLCAKTGLNVLCVEMPIHQAESHVSRAHEHIAQLIERFDNVDETRCDLTPVFEEFKTEIFMEGDQATVDMALANTRARLRMTTLYYYAGLYKLLVAGTGNKVEDFGVGFYTKYGDGGVDLSPIADLLKSEVYQIGEFLKVPDSIMKAAPSDGLFGDARSDEDQIGASYPELEWAMKMDDEGKTANDFKGREQEVFKIYKRYNNSNKHKMIPIPICEIPSNLQ</sequence>
<evidence type="ECO:0000256" key="5">
    <source>
        <dbReference type="ARBA" id="ARBA00023027"/>
    </source>
</evidence>
<keyword evidence="5 6" id="KW-0520">NAD</keyword>
<dbReference type="EMBL" id="FQYK01000005">
    <property type="protein sequence ID" value="SHI95537.1"/>
    <property type="molecule type" value="Genomic_DNA"/>
</dbReference>
<evidence type="ECO:0000256" key="1">
    <source>
        <dbReference type="ARBA" id="ARBA00004790"/>
    </source>
</evidence>
<evidence type="ECO:0000256" key="6">
    <source>
        <dbReference type="RuleBase" id="RU003811"/>
    </source>
</evidence>
<dbReference type="RefSeq" id="WP_019388201.1">
    <property type="nucleotide sequence ID" value="NZ_ALIH01000011.1"/>
</dbReference>
<dbReference type="OrthoDB" id="9803818at2"/>
<dbReference type="GO" id="GO:0005524">
    <property type="term" value="F:ATP binding"/>
    <property type="evidence" value="ECO:0007669"/>
    <property type="project" value="UniProtKB-KW"/>
</dbReference>
<dbReference type="InterPro" id="IPR003694">
    <property type="entry name" value="NAD_synthase"/>
</dbReference>
<dbReference type="GO" id="GO:0004359">
    <property type="term" value="F:glutaminase activity"/>
    <property type="evidence" value="ECO:0007669"/>
    <property type="project" value="InterPro"/>
</dbReference>
<reference evidence="9 10" key="1">
    <citation type="submission" date="2016-11" db="EMBL/GenBank/DDBJ databases">
        <authorList>
            <person name="Jaros S."/>
            <person name="Januszkiewicz K."/>
            <person name="Wedrychowicz H."/>
        </authorList>
    </citation>
    <scope>NUCLEOTIDE SEQUENCE [LARGE SCALE GENOMIC DNA]</scope>
    <source>
        <strain evidence="9 10">CGMCC 1.12213</strain>
    </source>
</reference>
<name>A0A1M6FCZ6_9FLAO</name>
<dbReference type="GO" id="GO:0003952">
    <property type="term" value="F:NAD+ synthase (glutamine-hydrolyzing) activity"/>
    <property type="evidence" value="ECO:0007669"/>
    <property type="project" value="InterPro"/>
</dbReference>
<proteinExistence type="inferred from homology"/>
<dbReference type="GO" id="GO:0009435">
    <property type="term" value="P:NAD+ biosynthetic process"/>
    <property type="evidence" value="ECO:0007669"/>
    <property type="project" value="UniProtKB-UniPathway"/>
</dbReference>
<dbReference type="EC" id="6.3.1.5" evidence="7"/>
<dbReference type="Proteomes" id="UP000184396">
    <property type="component" value="Unassembled WGS sequence"/>
</dbReference>
<dbReference type="GO" id="GO:0005737">
    <property type="term" value="C:cytoplasm"/>
    <property type="evidence" value="ECO:0007669"/>
    <property type="project" value="InterPro"/>
</dbReference>
<dbReference type="AlphaFoldDB" id="A0A1M6FCZ6"/>
<evidence type="ECO:0000259" key="8">
    <source>
        <dbReference type="Pfam" id="PF02540"/>
    </source>
</evidence>
<dbReference type="STRING" id="1178825.SAMN05216261_2324"/>
<dbReference type="InterPro" id="IPR014729">
    <property type="entry name" value="Rossmann-like_a/b/a_fold"/>
</dbReference>
<keyword evidence="10" id="KW-1185">Reference proteome</keyword>
<comment type="similarity">
    <text evidence="6">Belongs to the NAD synthetase family.</text>
</comment>
<evidence type="ECO:0000313" key="10">
    <source>
        <dbReference type="Proteomes" id="UP000184396"/>
    </source>
</evidence>
<dbReference type="UniPathway" id="UPA00253"/>